<evidence type="ECO:0000313" key="2">
    <source>
        <dbReference type="EMBL" id="GMH59858.1"/>
    </source>
</evidence>
<dbReference type="OrthoDB" id="191880at2759"/>
<keyword evidence="1" id="KW-0472">Membrane</keyword>
<feature type="transmembrane region" description="Helical" evidence="1">
    <location>
        <begin position="161"/>
        <end position="178"/>
    </location>
</feature>
<comment type="caution">
    <text evidence="2">The sequence shown here is derived from an EMBL/GenBank/DDBJ whole genome shotgun (WGS) entry which is preliminary data.</text>
</comment>
<feature type="transmembrane region" description="Helical" evidence="1">
    <location>
        <begin position="47"/>
        <end position="74"/>
    </location>
</feature>
<name>A0A9W6ZZC1_9STRA</name>
<keyword evidence="1" id="KW-1133">Transmembrane helix</keyword>
<dbReference type="AlphaFoldDB" id="A0A9W6ZZC1"/>
<reference evidence="2" key="1">
    <citation type="submission" date="2022-07" db="EMBL/GenBank/DDBJ databases">
        <title>Genome analysis of Parmales, a sister group of diatoms, reveals the evolutionary specialization of diatoms from phago-mixotrophs to photoautotrophs.</title>
        <authorList>
            <person name="Ban H."/>
            <person name="Sato S."/>
            <person name="Yoshikawa S."/>
            <person name="Kazumasa Y."/>
            <person name="Nakamura Y."/>
            <person name="Ichinomiya M."/>
            <person name="Saitoh K."/>
            <person name="Sato N."/>
            <person name="Blanc-Mathieu R."/>
            <person name="Endo H."/>
            <person name="Kuwata A."/>
            <person name="Ogata H."/>
        </authorList>
    </citation>
    <scope>NUCLEOTIDE SEQUENCE</scope>
</reference>
<evidence type="ECO:0000313" key="3">
    <source>
        <dbReference type="Proteomes" id="UP001165082"/>
    </source>
</evidence>
<keyword evidence="1" id="KW-0812">Transmembrane</keyword>
<dbReference type="Proteomes" id="UP001165082">
    <property type="component" value="Unassembled WGS sequence"/>
</dbReference>
<sequence>DHMDPYNLLFHILVMMLQLTTNFAFLHQLDIILGADSWGLTHKDLSALGWVLVLIFTPSPFLAWLLSVACIYLAHYISPFVASIDATTIHLQPFLDSLVLLYFLKKPITPVSYLITLVVRGALQYLAFTYLFESASFPPYATYVFLVSIAFLSHKPFSRPASGVFGFAILGGWLITAVTGNKIFYLWACGFVATALQGVSHRETKEPPTMPQLNNISFELSHVVFFPCLLMQAVGEHLQGGGKSEKRRS</sequence>
<feature type="transmembrane region" description="Helical" evidence="1">
    <location>
        <begin position="6"/>
        <end position="26"/>
    </location>
</feature>
<protein>
    <submittedName>
        <fullName evidence="2">Uncharacterized protein</fullName>
    </submittedName>
</protein>
<dbReference type="EMBL" id="BRXZ01003683">
    <property type="protein sequence ID" value="GMH59858.1"/>
    <property type="molecule type" value="Genomic_DNA"/>
</dbReference>
<gene>
    <name evidence="2" type="ORF">TrRE_jg9078</name>
</gene>
<organism evidence="2 3">
    <name type="scientific">Triparma retinervis</name>
    <dbReference type="NCBI Taxonomy" id="2557542"/>
    <lineage>
        <taxon>Eukaryota</taxon>
        <taxon>Sar</taxon>
        <taxon>Stramenopiles</taxon>
        <taxon>Ochrophyta</taxon>
        <taxon>Bolidophyceae</taxon>
        <taxon>Parmales</taxon>
        <taxon>Triparmaceae</taxon>
        <taxon>Triparma</taxon>
    </lineage>
</organism>
<feature type="transmembrane region" description="Helical" evidence="1">
    <location>
        <begin position="137"/>
        <end position="154"/>
    </location>
</feature>
<accession>A0A9W6ZZC1</accession>
<feature type="non-terminal residue" evidence="2">
    <location>
        <position position="1"/>
    </location>
</feature>
<keyword evidence="3" id="KW-1185">Reference proteome</keyword>
<proteinExistence type="predicted"/>
<evidence type="ECO:0000256" key="1">
    <source>
        <dbReference type="SAM" id="Phobius"/>
    </source>
</evidence>